<dbReference type="Gene3D" id="1.20.1050.10">
    <property type="match status" value="1"/>
</dbReference>
<dbReference type="InterPro" id="IPR040079">
    <property type="entry name" value="Glutathione_S-Trfase"/>
</dbReference>
<comment type="catalytic activity">
    <reaction evidence="4">
        <text>RX + glutathione = an S-substituted glutathione + a halide anion + H(+)</text>
        <dbReference type="Rhea" id="RHEA:16437"/>
        <dbReference type="ChEBI" id="CHEBI:15378"/>
        <dbReference type="ChEBI" id="CHEBI:16042"/>
        <dbReference type="ChEBI" id="CHEBI:17792"/>
        <dbReference type="ChEBI" id="CHEBI:57925"/>
        <dbReference type="ChEBI" id="CHEBI:90779"/>
        <dbReference type="EC" id="2.5.1.18"/>
    </reaction>
</comment>
<dbReference type="InterPro" id="IPR010987">
    <property type="entry name" value="Glutathione-S-Trfase_C-like"/>
</dbReference>
<dbReference type="GO" id="GO:0043295">
    <property type="term" value="F:glutathione binding"/>
    <property type="evidence" value="ECO:0007669"/>
    <property type="project" value="TreeGrafter"/>
</dbReference>
<dbReference type="Pfam" id="PF00043">
    <property type="entry name" value="GST_C"/>
    <property type="match status" value="1"/>
</dbReference>
<evidence type="ECO:0000259" key="5">
    <source>
        <dbReference type="PROSITE" id="PS50404"/>
    </source>
</evidence>
<dbReference type="EMBL" id="VNKQ01000009">
    <property type="protein sequence ID" value="KAG0648888.1"/>
    <property type="molecule type" value="Genomic_DNA"/>
</dbReference>
<dbReference type="GO" id="GO:0004364">
    <property type="term" value="F:glutathione transferase activity"/>
    <property type="evidence" value="ECO:0007669"/>
    <property type="project" value="UniProtKB-EC"/>
</dbReference>
<dbReference type="SFLD" id="SFLDS00019">
    <property type="entry name" value="Glutathione_Transferase_(cytos"/>
    <property type="match status" value="1"/>
</dbReference>
<sequence length="230" mass="26128">MLHLIGNPITCTKRVLITLYELKLKLDTDFTITQLNVMAGEQKQPAHLAKHPFGVVPVLEDGDFTVFETRAICRYLATKYRGQGTQNLIPDPMDIKGMAIFEQWASVELTCFDTFTNVIVTQKLFNKVRGIEPIPAVVESAKKGLSEKLDVYEGILAKQKYMGGDEFSLIDIFYMPWTNRLFEAGEGAMIESRPHLKAWWQEVTARDSWKDDVDPDNSKMWAGMVKSLGY</sequence>
<dbReference type="InterPro" id="IPR036249">
    <property type="entry name" value="Thioredoxin-like_sf"/>
</dbReference>
<dbReference type="FunFam" id="3.40.30.10:FF:000016">
    <property type="entry name" value="Glutathione S-transferase F2"/>
    <property type="match status" value="1"/>
</dbReference>
<evidence type="ECO:0000256" key="1">
    <source>
        <dbReference type="ARBA" id="ARBA00010128"/>
    </source>
</evidence>
<dbReference type="InterPro" id="IPR036282">
    <property type="entry name" value="Glutathione-S-Trfase_C_sf"/>
</dbReference>
<dbReference type="PROSITE" id="PS50405">
    <property type="entry name" value="GST_CTER"/>
    <property type="match status" value="1"/>
</dbReference>
<comment type="similarity">
    <text evidence="1">Belongs to the GST superfamily. Phi family.</text>
</comment>
<dbReference type="Gene3D" id="3.40.30.10">
    <property type="entry name" value="Glutaredoxin"/>
    <property type="match status" value="1"/>
</dbReference>
<keyword evidence="3" id="KW-0808">Transferase</keyword>
<evidence type="ECO:0000256" key="2">
    <source>
        <dbReference type="ARBA" id="ARBA00012452"/>
    </source>
</evidence>
<dbReference type="FunFam" id="1.20.1050.10:FF:000004">
    <property type="entry name" value="Glutathione S-transferase F2"/>
    <property type="match status" value="1"/>
</dbReference>
<evidence type="ECO:0000256" key="4">
    <source>
        <dbReference type="ARBA" id="ARBA00047960"/>
    </source>
</evidence>
<dbReference type="InterPro" id="IPR004045">
    <property type="entry name" value="Glutathione_S-Trfase_N"/>
</dbReference>
<reference evidence="7" key="1">
    <citation type="submission" date="2019-07" db="EMBL/GenBank/DDBJ databases">
        <title>Hyphodiscus hymeniophilus genome sequencing and assembly.</title>
        <authorList>
            <person name="Kramer G."/>
            <person name="Nodwell J."/>
        </authorList>
    </citation>
    <scope>NUCLEOTIDE SEQUENCE</scope>
    <source>
        <strain evidence="7">ATCC 34498</strain>
    </source>
</reference>
<dbReference type="AlphaFoldDB" id="A0A9P6VJL9"/>
<dbReference type="GO" id="GO:0006749">
    <property type="term" value="P:glutathione metabolic process"/>
    <property type="evidence" value="ECO:0007669"/>
    <property type="project" value="TreeGrafter"/>
</dbReference>
<dbReference type="GO" id="GO:0005737">
    <property type="term" value="C:cytoplasm"/>
    <property type="evidence" value="ECO:0007669"/>
    <property type="project" value="TreeGrafter"/>
</dbReference>
<dbReference type="PROSITE" id="PS50404">
    <property type="entry name" value="GST_NTER"/>
    <property type="match status" value="1"/>
</dbReference>
<dbReference type="SUPFAM" id="SSF47616">
    <property type="entry name" value="GST C-terminal domain-like"/>
    <property type="match status" value="1"/>
</dbReference>
<evidence type="ECO:0000259" key="6">
    <source>
        <dbReference type="PROSITE" id="PS50405"/>
    </source>
</evidence>
<name>A0A9P6VJL9_9HELO</name>
<dbReference type="PANTHER" id="PTHR43900">
    <property type="entry name" value="GLUTATHIONE S-TRANSFERASE RHO"/>
    <property type="match status" value="1"/>
</dbReference>
<dbReference type="SFLD" id="SFLDG00358">
    <property type="entry name" value="Main_(cytGST)"/>
    <property type="match status" value="1"/>
</dbReference>
<gene>
    <name evidence="7" type="ORF">D0Z07_4949</name>
</gene>
<comment type="caution">
    <text evidence="7">The sequence shown here is derived from an EMBL/GenBank/DDBJ whole genome shotgun (WGS) entry which is preliminary data.</text>
</comment>
<dbReference type="PANTHER" id="PTHR43900:SF3">
    <property type="entry name" value="GLUTATHIONE S-TRANSFERASE RHO"/>
    <property type="match status" value="1"/>
</dbReference>
<evidence type="ECO:0000313" key="8">
    <source>
        <dbReference type="Proteomes" id="UP000785200"/>
    </source>
</evidence>
<dbReference type="OrthoDB" id="249703at2759"/>
<feature type="domain" description="GST C-terminal" evidence="6">
    <location>
        <begin position="94"/>
        <end position="228"/>
    </location>
</feature>
<accession>A0A9P6VJL9</accession>
<keyword evidence="8" id="KW-1185">Reference proteome</keyword>
<protein>
    <recommendedName>
        <fullName evidence="2">glutathione transferase</fullName>
        <ecNumber evidence="2">2.5.1.18</ecNumber>
    </recommendedName>
</protein>
<dbReference type="InterPro" id="IPR004046">
    <property type="entry name" value="GST_C"/>
</dbReference>
<dbReference type="Proteomes" id="UP000785200">
    <property type="component" value="Unassembled WGS sequence"/>
</dbReference>
<dbReference type="Pfam" id="PF02798">
    <property type="entry name" value="GST_N"/>
    <property type="match status" value="1"/>
</dbReference>
<evidence type="ECO:0000256" key="3">
    <source>
        <dbReference type="ARBA" id="ARBA00022679"/>
    </source>
</evidence>
<evidence type="ECO:0000313" key="7">
    <source>
        <dbReference type="EMBL" id="KAG0648888.1"/>
    </source>
</evidence>
<organism evidence="7 8">
    <name type="scientific">Hyphodiscus hymeniophilus</name>
    <dbReference type="NCBI Taxonomy" id="353542"/>
    <lineage>
        <taxon>Eukaryota</taxon>
        <taxon>Fungi</taxon>
        <taxon>Dikarya</taxon>
        <taxon>Ascomycota</taxon>
        <taxon>Pezizomycotina</taxon>
        <taxon>Leotiomycetes</taxon>
        <taxon>Helotiales</taxon>
        <taxon>Hyphodiscaceae</taxon>
        <taxon>Hyphodiscus</taxon>
    </lineage>
</organism>
<dbReference type="SUPFAM" id="SSF52833">
    <property type="entry name" value="Thioredoxin-like"/>
    <property type="match status" value="1"/>
</dbReference>
<proteinExistence type="inferred from homology"/>
<dbReference type="GO" id="GO:0009636">
    <property type="term" value="P:response to toxic substance"/>
    <property type="evidence" value="ECO:0007669"/>
    <property type="project" value="UniProtKB-ARBA"/>
</dbReference>
<dbReference type="EC" id="2.5.1.18" evidence="2"/>
<feature type="domain" description="GST N-terminal" evidence="5">
    <location>
        <begin position="1"/>
        <end position="84"/>
    </location>
</feature>